<dbReference type="Pfam" id="PF00486">
    <property type="entry name" value="Trans_reg_C"/>
    <property type="match status" value="1"/>
</dbReference>
<evidence type="ECO:0000256" key="5">
    <source>
        <dbReference type="ARBA" id="ARBA00024867"/>
    </source>
</evidence>
<sequence length="223" mass="25784">MKLLIVEDDLVLAQEICHLCGKWGFEAEYLEEFEAVDREWERRQADLVLMDVNLPSCDGFHWCRKIRELSNIPVLFLSSRDQNSDKVMAMVSGGDDYVEKPFDPELLLVKIRALLRRAYEYTQNEREYIGNDLIYDRSQGILFYQGTPIEMTKSENKIMGLLADRKGQVVDRESLMQHLWSTDEFVTDASLTVLVSRLRAKISAAAEGMEVIRTKKGKGYYVE</sequence>
<dbReference type="PANTHER" id="PTHR48111:SF43">
    <property type="entry name" value="STAGE 0 SPORULATION PROTEIN A HOMOLOG"/>
    <property type="match status" value="1"/>
</dbReference>
<dbReference type="SUPFAM" id="SSF46894">
    <property type="entry name" value="C-terminal effector domain of the bipartite response regulators"/>
    <property type="match status" value="1"/>
</dbReference>
<organism evidence="10 11">
    <name type="scientific">Candidatus Blautia merdavium</name>
    <dbReference type="NCBI Taxonomy" id="2838494"/>
    <lineage>
        <taxon>Bacteria</taxon>
        <taxon>Bacillati</taxon>
        <taxon>Bacillota</taxon>
        <taxon>Clostridia</taxon>
        <taxon>Lachnospirales</taxon>
        <taxon>Lachnospiraceae</taxon>
        <taxon>Blautia</taxon>
    </lineage>
</organism>
<dbReference type="CDD" id="cd00383">
    <property type="entry name" value="trans_reg_C"/>
    <property type="match status" value="1"/>
</dbReference>
<evidence type="ECO:0000256" key="2">
    <source>
        <dbReference type="ARBA" id="ARBA00023015"/>
    </source>
</evidence>
<dbReference type="Gene3D" id="1.10.10.10">
    <property type="entry name" value="Winged helix-like DNA-binding domain superfamily/Winged helix DNA-binding domain"/>
    <property type="match status" value="1"/>
</dbReference>
<dbReference type="GO" id="GO:0000976">
    <property type="term" value="F:transcription cis-regulatory region binding"/>
    <property type="evidence" value="ECO:0007669"/>
    <property type="project" value="TreeGrafter"/>
</dbReference>
<dbReference type="PROSITE" id="PS51755">
    <property type="entry name" value="OMPR_PHOB"/>
    <property type="match status" value="1"/>
</dbReference>
<feature type="domain" description="OmpR/PhoB-type" evidence="9">
    <location>
        <begin position="123"/>
        <end position="223"/>
    </location>
</feature>
<feature type="domain" description="Response regulatory" evidence="8">
    <location>
        <begin position="2"/>
        <end position="115"/>
    </location>
</feature>
<keyword evidence="6" id="KW-0597">Phosphoprotein</keyword>
<reference evidence="10" key="1">
    <citation type="journal article" date="2021" name="PeerJ">
        <title>Extensive microbial diversity within the chicken gut microbiome revealed by metagenomics and culture.</title>
        <authorList>
            <person name="Gilroy R."/>
            <person name="Ravi A."/>
            <person name="Getino M."/>
            <person name="Pursley I."/>
            <person name="Horton D.L."/>
            <person name="Alikhan N.F."/>
            <person name="Baker D."/>
            <person name="Gharbi K."/>
            <person name="Hall N."/>
            <person name="Watson M."/>
            <person name="Adriaenssens E.M."/>
            <person name="Foster-Nyarko E."/>
            <person name="Jarju S."/>
            <person name="Secka A."/>
            <person name="Antonio M."/>
            <person name="Oren A."/>
            <person name="Chaudhuri R.R."/>
            <person name="La Ragione R."/>
            <person name="Hildebrand F."/>
            <person name="Pallen M.J."/>
        </authorList>
    </citation>
    <scope>NUCLEOTIDE SEQUENCE</scope>
    <source>
        <strain evidence="10">ChiBcec2-3848</strain>
    </source>
</reference>
<feature type="DNA-binding region" description="OmpR/PhoB-type" evidence="7">
    <location>
        <begin position="123"/>
        <end position="223"/>
    </location>
</feature>
<keyword evidence="2" id="KW-0805">Transcription regulation</keyword>
<proteinExistence type="predicted"/>
<evidence type="ECO:0000259" key="8">
    <source>
        <dbReference type="PROSITE" id="PS50110"/>
    </source>
</evidence>
<dbReference type="EMBL" id="DWVZ01000048">
    <property type="protein sequence ID" value="HJC62735.1"/>
    <property type="molecule type" value="Genomic_DNA"/>
</dbReference>
<dbReference type="GO" id="GO:0005829">
    <property type="term" value="C:cytosol"/>
    <property type="evidence" value="ECO:0007669"/>
    <property type="project" value="TreeGrafter"/>
</dbReference>
<dbReference type="GO" id="GO:0000156">
    <property type="term" value="F:phosphorelay response regulator activity"/>
    <property type="evidence" value="ECO:0007669"/>
    <property type="project" value="TreeGrafter"/>
</dbReference>
<dbReference type="AlphaFoldDB" id="A0A9D2PMV1"/>
<dbReference type="SMART" id="SM00448">
    <property type="entry name" value="REC"/>
    <property type="match status" value="1"/>
</dbReference>
<feature type="modified residue" description="4-aspartylphosphate" evidence="6">
    <location>
        <position position="51"/>
    </location>
</feature>
<dbReference type="InterPro" id="IPR001789">
    <property type="entry name" value="Sig_transdc_resp-reg_receiver"/>
</dbReference>
<dbReference type="InterPro" id="IPR011006">
    <property type="entry name" value="CheY-like_superfamily"/>
</dbReference>
<accession>A0A9D2PMV1</accession>
<dbReference type="InterPro" id="IPR036388">
    <property type="entry name" value="WH-like_DNA-bd_sf"/>
</dbReference>
<dbReference type="PANTHER" id="PTHR48111">
    <property type="entry name" value="REGULATOR OF RPOS"/>
    <property type="match status" value="1"/>
</dbReference>
<dbReference type="SUPFAM" id="SSF52172">
    <property type="entry name" value="CheY-like"/>
    <property type="match status" value="1"/>
</dbReference>
<dbReference type="InterPro" id="IPR001867">
    <property type="entry name" value="OmpR/PhoB-type_DNA-bd"/>
</dbReference>
<keyword evidence="3 7" id="KW-0238">DNA-binding</keyword>
<evidence type="ECO:0000259" key="9">
    <source>
        <dbReference type="PROSITE" id="PS51755"/>
    </source>
</evidence>
<name>A0A9D2PMV1_9FIRM</name>
<evidence type="ECO:0000256" key="7">
    <source>
        <dbReference type="PROSITE-ProRule" id="PRU01091"/>
    </source>
</evidence>
<comment type="caution">
    <text evidence="10">The sequence shown here is derived from an EMBL/GenBank/DDBJ whole genome shotgun (WGS) entry which is preliminary data.</text>
</comment>
<comment type="function">
    <text evidence="5">May play the central regulatory role in sporulation. It may be an element of the effector pathway responsible for the activation of sporulation genes in response to nutritional stress. Spo0A may act in concert with spo0H (a sigma factor) to control the expression of some genes that are critical to the sporulation process.</text>
</comment>
<dbReference type="Proteomes" id="UP000823886">
    <property type="component" value="Unassembled WGS sequence"/>
</dbReference>
<dbReference type="InterPro" id="IPR039420">
    <property type="entry name" value="WalR-like"/>
</dbReference>
<dbReference type="Gene3D" id="6.10.250.690">
    <property type="match status" value="1"/>
</dbReference>
<evidence type="ECO:0000313" key="10">
    <source>
        <dbReference type="EMBL" id="HJC62735.1"/>
    </source>
</evidence>
<dbReference type="Gene3D" id="3.40.50.2300">
    <property type="match status" value="1"/>
</dbReference>
<reference evidence="10" key="2">
    <citation type="submission" date="2021-04" db="EMBL/GenBank/DDBJ databases">
        <authorList>
            <person name="Gilroy R."/>
        </authorList>
    </citation>
    <scope>NUCLEOTIDE SEQUENCE</scope>
    <source>
        <strain evidence="10">ChiBcec2-3848</strain>
    </source>
</reference>
<evidence type="ECO:0000256" key="3">
    <source>
        <dbReference type="ARBA" id="ARBA00023125"/>
    </source>
</evidence>
<dbReference type="SMART" id="SM00862">
    <property type="entry name" value="Trans_reg_C"/>
    <property type="match status" value="1"/>
</dbReference>
<gene>
    <name evidence="10" type="ORF">H9753_03825</name>
</gene>
<keyword evidence="4" id="KW-0804">Transcription</keyword>
<evidence type="ECO:0000313" key="11">
    <source>
        <dbReference type="Proteomes" id="UP000823886"/>
    </source>
</evidence>
<dbReference type="GO" id="GO:0006355">
    <property type="term" value="P:regulation of DNA-templated transcription"/>
    <property type="evidence" value="ECO:0007669"/>
    <property type="project" value="InterPro"/>
</dbReference>
<evidence type="ECO:0000256" key="1">
    <source>
        <dbReference type="ARBA" id="ARBA00018672"/>
    </source>
</evidence>
<dbReference type="GO" id="GO:0032993">
    <property type="term" value="C:protein-DNA complex"/>
    <property type="evidence" value="ECO:0007669"/>
    <property type="project" value="TreeGrafter"/>
</dbReference>
<dbReference type="Pfam" id="PF00072">
    <property type="entry name" value="Response_reg"/>
    <property type="match status" value="1"/>
</dbReference>
<dbReference type="InterPro" id="IPR016032">
    <property type="entry name" value="Sig_transdc_resp-reg_C-effctor"/>
</dbReference>
<protein>
    <recommendedName>
        <fullName evidence="1">Stage 0 sporulation protein A homolog</fullName>
    </recommendedName>
</protein>
<dbReference type="PROSITE" id="PS50110">
    <property type="entry name" value="RESPONSE_REGULATORY"/>
    <property type="match status" value="1"/>
</dbReference>
<evidence type="ECO:0000256" key="4">
    <source>
        <dbReference type="ARBA" id="ARBA00023163"/>
    </source>
</evidence>
<evidence type="ECO:0000256" key="6">
    <source>
        <dbReference type="PROSITE-ProRule" id="PRU00169"/>
    </source>
</evidence>